<sequence length="99" mass="11366">MLHGHGTLNLTPKVLTRFYSVIRTNLLTMLHEDRTINVTSRVQTRETARSPGGHKNVMTNFREDRTINVTSRVFELDQDIISTIVWAKFHKDQTSNVAS</sequence>
<reference evidence="1" key="2">
    <citation type="submission" date="2020-11" db="EMBL/GenBank/DDBJ databases">
        <authorList>
            <person name="McCartney M.A."/>
            <person name="Auch B."/>
            <person name="Kono T."/>
            <person name="Mallez S."/>
            <person name="Becker A."/>
            <person name="Gohl D.M."/>
            <person name="Silverstein K.A.T."/>
            <person name="Koren S."/>
            <person name="Bechman K.B."/>
            <person name="Herman A."/>
            <person name="Abrahante J.E."/>
            <person name="Garbe J."/>
        </authorList>
    </citation>
    <scope>NUCLEOTIDE SEQUENCE</scope>
    <source>
        <strain evidence="1">Duluth1</strain>
        <tissue evidence="1">Whole animal</tissue>
    </source>
</reference>
<evidence type="ECO:0000313" key="1">
    <source>
        <dbReference type="EMBL" id="KAH3814771.1"/>
    </source>
</evidence>
<dbReference type="AlphaFoldDB" id="A0A9D4GCM7"/>
<proteinExistence type="predicted"/>
<comment type="caution">
    <text evidence="1">The sequence shown here is derived from an EMBL/GenBank/DDBJ whole genome shotgun (WGS) entry which is preliminary data.</text>
</comment>
<dbReference type="EMBL" id="JAIWYP010000006">
    <property type="protein sequence ID" value="KAH3814771.1"/>
    <property type="molecule type" value="Genomic_DNA"/>
</dbReference>
<protein>
    <submittedName>
        <fullName evidence="1">Uncharacterized protein</fullName>
    </submittedName>
</protein>
<gene>
    <name evidence="1" type="ORF">DPMN_143281</name>
</gene>
<evidence type="ECO:0000313" key="2">
    <source>
        <dbReference type="Proteomes" id="UP000828390"/>
    </source>
</evidence>
<keyword evidence="2" id="KW-1185">Reference proteome</keyword>
<name>A0A9D4GCM7_DREPO</name>
<accession>A0A9D4GCM7</accession>
<dbReference type="Proteomes" id="UP000828390">
    <property type="component" value="Unassembled WGS sequence"/>
</dbReference>
<reference evidence="1" key="1">
    <citation type="journal article" date="2019" name="bioRxiv">
        <title>The Genome of the Zebra Mussel, Dreissena polymorpha: A Resource for Invasive Species Research.</title>
        <authorList>
            <person name="McCartney M.A."/>
            <person name="Auch B."/>
            <person name="Kono T."/>
            <person name="Mallez S."/>
            <person name="Zhang Y."/>
            <person name="Obille A."/>
            <person name="Becker A."/>
            <person name="Abrahante J.E."/>
            <person name="Garbe J."/>
            <person name="Badalamenti J.P."/>
            <person name="Herman A."/>
            <person name="Mangelson H."/>
            <person name="Liachko I."/>
            <person name="Sullivan S."/>
            <person name="Sone E.D."/>
            <person name="Koren S."/>
            <person name="Silverstein K.A.T."/>
            <person name="Beckman K.B."/>
            <person name="Gohl D.M."/>
        </authorList>
    </citation>
    <scope>NUCLEOTIDE SEQUENCE</scope>
    <source>
        <strain evidence="1">Duluth1</strain>
        <tissue evidence="1">Whole animal</tissue>
    </source>
</reference>
<organism evidence="1 2">
    <name type="scientific">Dreissena polymorpha</name>
    <name type="common">Zebra mussel</name>
    <name type="synonym">Mytilus polymorpha</name>
    <dbReference type="NCBI Taxonomy" id="45954"/>
    <lineage>
        <taxon>Eukaryota</taxon>
        <taxon>Metazoa</taxon>
        <taxon>Spiralia</taxon>
        <taxon>Lophotrochozoa</taxon>
        <taxon>Mollusca</taxon>
        <taxon>Bivalvia</taxon>
        <taxon>Autobranchia</taxon>
        <taxon>Heteroconchia</taxon>
        <taxon>Euheterodonta</taxon>
        <taxon>Imparidentia</taxon>
        <taxon>Neoheterodontei</taxon>
        <taxon>Myida</taxon>
        <taxon>Dreissenoidea</taxon>
        <taxon>Dreissenidae</taxon>
        <taxon>Dreissena</taxon>
    </lineage>
</organism>